<dbReference type="Proteomes" id="UP000027222">
    <property type="component" value="Unassembled WGS sequence"/>
</dbReference>
<name>A0A067TEA8_GALM3</name>
<proteinExistence type="predicted"/>
<protein>
    <submittedName>
        <fullName evidence="3">Uncharacterized protein</fullName>
    </submittedName>
</protein>
<evidence type="ECO:0000256" key="1">
    <source>
        <dbReference type="SAM" id="Coils"/>
    </source>
</evidence>
<keyword evidence="1" id="KW-0175">Coiled coil</keyword>
<feature type="coiled-coil region" evidence="1">
    <location>
        <begin position="106"/>
        <end position="133"/>
    </location>
</feature>
<dbReference type="EMBL" id="KL142370">
    <property type="protein sequence ID" value="KDR81446.1"/>
    <property type="molecule type" value="Genomic_DNA"/>
</dbReference>
<dbReference type="HOGENOM" id="CLU_089014_0_0_1"/>
<feature type="region of interest" description="Disordered" evidence="2">
    <location>
        <begin position="1"/>
        <end position="39"/>
    </location>
</feature>
<evidence type="ECO:0000313" key="4">
    <source>
        <dbReference type="Proteomes" id="UP000027222"/>
    </source>
</evidence>
<dbReference type="OrthoDB" id="17066at2759"/>
<reference evidence="4" key="1">
    <citation type="journal article" date="2014" name="Proc. Natl. Acad. Sci. U.S.A.">
        <title>Extensive sampling of basidiomycete genomes demonstrates inadequacy of the white-rot/brown-rot paradigm for wood decay fungi.</title>
        <authorList>
            <person name="Riley R."/>
            <person name="Salamov A.A."/>
            <person name="Brown D.W."/>
            <person name="Nagy L.G."/>
            <person name="Floudas D."/>
            <person name="Held B.W."/>
            <person name="Levasseur A."/>
            <person name="Lombard V."/>
            <person name="Morin E."/>
            <person name="Otillar R."/>
            <person name="Lindquist E.A."/>
            <person name="Sun H."/>
            <person name="LaButti K.M."/>
            <person name="Schmutz J."/>
            <person name="Jabbour D."/>
            <person name="Luo H."/>
            <person name="Baker S.E."/>
            <person name="Pisabarro A.G."/>
            <person name="Walton J.D."/>
            <person name="Blanchette R.A."/>
            <person name="Henrissat B."/>
            <person name="Martin F."/>
            <person name="Cullen D."/>
            <person name="Hibbett D.S."/>
            <person name="Grigoriev I.V."/>
        </authorList>
    </citation>
    <scope>NUCLEOTIDE SEQUENCE [LARGE SCALE GENOMIC DNA]</scope>
    <source>
        <strain evidence="4">CBS 339.88</strain>
    </source>
</reference>
<gene>
    <name evidence="3" type="ORF">GALMADRAFT_89384</name>
</gene>
<evidence type="ECO:0000256" key="2">
    <source>
        <dbReference type="SAM" id="MobiDB-lite"/>
    </source>
</evidence>
<dbReference type="AlphaFoldDB" id="A0A067TEA8"/>
<organism evidence="3 4">
    <name type="scientific">Galerina marginata (strain CBS 339.88)</name>
    <dbReference type="NCBI Taxonomy" id="685588"/>
    <lineage>
        <taxon>Eukaryota</taxon>
        <taxon>Fungi</taxon>
        <taxon>Dikarya</taxon>
        <taxon>Basidiomycota</taxon>
        <taxon>Agaricomycotina</taxon>
        <taxon>Agaricomycetes</taxon>
        <taxon>Agaricomycetidae</taxon>
        <taxon>Agaricales</taxon>
        <taxon>Agaricineae</taxon>
        <taxon>Strophariaceae</taxon>
        <taxon>Galerina</taxon>
    </lineage>
</organism>
<feature type="compositionally biased region" description="Polar residues" evidence="2">
    <location>
        <begin position="1"/>
        <end position="36"/>
    </location>
</feature>
<sequence length="231" mass="26661">MSSRLASFRGPSTPSSSPAFHKQPNSPASPSRQTESTFHRKTRTLLQELRSISETWDDLVLIDGLKAARELVDTRTDLDNALKLLSDKTPRTRLVGPKLAIMDDCIAKLDTVLSKLKKQFQRLNNVIENLELVLIDAHKVKGWKWVHEEPLWVTWSLEAFVTRVPEILRPYHRSLALHIELVDKLRKHSIGFEKSREVINKWVEQPWLEGVGWADVWEDICEAEVERWGRA</sequence>
<keyword evidence="4" id="KW-1185">Reference proteome</keyword>
<evidence type="ECO:0000313" key="3">
    <source>
        <dbReference type="EMBL" id="KDR81446.1"/>
    </source>
</evidence>
<accession>A0A067TEA8</accession>